<evidence type="ECO:0000313" key="2">
    <source>
        <dbReference type="EMBL" id="MXO01589.1"/>
    </source>
</evidence>
<dbReference type="Proteomes" id="UP000440304">
    <property type="component" value="Unassembled WGS sequence"/>
</dbReference>
<proteinExistence type="predicted"/>
<dbReference type="AlphaFoldDB" id="A0A6N8TF60"/>
<protein>
    <submittedName>
        <fullName evidence="2">Uncharacterized protein</fullName>
    </submittedName>
</protein>
<gene>
    <name evidence="2" type="ORF">GR156_14815</name>
</gene>
<comment type="caution">
    <text evidence="2">The sequence shown here is derived from an EMBL/GenBank/DDBJ whole genome shotgun (WGS) entry which is preliminary data.</text>
</comment>
<evidence type="ECO:0000313" key="3">
    <source>
        <dbReference type="Proteomes" id="UP000440304"/>
    </source>
</evidence>
<sequence length="302" mass="32304">MTHVTYSNDTSPEELDALKREYERINPRQDGKQVVGVYVNGGGTQIDTVDGKQVVQKKFEASVAVKSALRPGHIMIGGTETTIDAALAAGLITREQAASGSFNLPVQPQAKAETGVEDKAQEQEQKEPEELSEAAQAAKEASETLQELDATVGAAAVDAALENVIESGYLPEADELPEGADLGHVVKITAGYVAQANNVLADVHANVPLLMDFLSDDELRDARRATIGNAPDSLRDLGRIAVDRLAMLPQTNPERFAEHLEGMSPAERKALRRTPNGEWTVTVPGYPEMGFGAAVRAGIVRL</sequence>
<dbReference type="EMBL" id="WUML01000013">
    <property type="protein sequence ID" value="MXO01589.1"/>
    <property type="molecule type" value="Genomic_DNA"/>
</dbReference>
<feature type="region of interest" description="Disordered" evidence="1">
    <location>
        <begin position="110"/>
        <end position="141"/>
    </location>
</feature>
<dbReference type="OrthoDB" id="8069153at2"/>
<evidence type="ECO:0000256" key="1">
    <source>
        <dbReference type="SAM" id="MobiDB-lite"/>
    </source>
</evidence>
<accession>A0A6N8TF60</accession>
<organism evidence="2 3">
    <name type="scientific">Shinella zoogloeoides</name>
    <name type="common">Crabtreella saccharophila</name>
    <dbReference type="NCBI Taxonomy" id="352475"/>
    <lineage>
        <taxon>Bacteria</taxon>
        <taxon>Pseudomonadati</taxon>
        <taxon>Pseudomonadota</taxon>
        <taxon>Alphaproteobacteria</taxon>
        <taxon>Hyphomicrobiales</taxon>
        <taxon>Rhizobiaceae</taxon>
        <taxon>Shinella</taxon>
    </lineage>
</organism>
<name>A0A6N8TF60_SHIZO</name>
<feature type="compositionally biased region" description="Basic and acidic residues" evidence="1">
    <location>
        <begin position="114"/>
        <end position="129"/>
    </location>
</feature>
<reference evidence="2 3" key="1">
    <citation type="submission" date="2019-12" db="EMBL/GenBank/DDBJ databases">
        <title>Shinella granuli gen. nov., sp. nov., and proposal of the reclassification of Zoogloea ramigera ATCC 19623 as Shinella zoogloeoides sp. nov.</title>
        <authorList>
            <person name="Gao J."/>
        </authorList>
    </citation>
    <scope>NUCLEOTIDE SEQUENCE [LARGE SCALE GENOMIC DNA]</scope>
    <source>
        <strain evidence="2 3">DSM 287</strain>
    </source>
</reference>
<dbReference type="RefSeq" id="WP_160786965.1">
    <property type="nucleotide sequence ID" value="NZ_CP086610.1"/>
</dbReference>